<dbReference type="InterPro" id="IPR009003">
    <property type="entry name" value="Peptidase_S1_PA"/>
</dbReference>
<organism evidence="11 12">
    <name type="scientific">Amycolatopsis cynarae</name>
    <dbReference type="NCBI Taxonomy" id="2995223"/>
    <lineage>
        <taxon>Bacteria</taxon>
        <taxon>Bacillati</taxon>
        <taxon>Actinomycetota</taxon>
        <taxon>Actinomycetes</taxon>
        <taxon>Pseudonocardiales</taxon>
        <taxon>Pseudonocardiaceae</taxon>
        <taxon>Amycolatopsis</taxon>
    </lineage>
</organism>
<keyword evidence="3 9" id="KW-0732">Signal</keyword>
<evidence type="ECO:0000256" key="6">
    <source>
        <dbReference type="ARBA" id="ARBA00023145"/>
    </source>
</evidence>
<evidence type="ECO:0000313" key="11">
    <source>
        <dbReference type="EMBL" id="WAL63588.1"/>
    </source>
</evidence>
<dbReference type="Proteomes" id="UP001163203">
    <property type="component" value="Chromosome"/>
</dbReference>
<gene>
    <name evidence="11" type="ORF">ORV05_21545</name>
</gene>
<feature type="region of interest" description="Disordered" evidence="8">
    <location>
        <begin position="330"/>
        <end position="350"/>
    </location>
</feature>
<dbReference type="RefSeq" id="WP_268753827.1">
    <property type="nucleotide sequence ID" value="NZ_CP113836.1"/>
</dbReference>
<feature type="signal peptide" evidence="9">
    <location>
        <begin position="1"/>
        <end position="31"/>
    </location>
</feature>
<reference evidence="11" key="1">
    <citation type="submission" date="2022-11" db="EMBL/GenBank/DDBJ databases">
        <authorList>
            <person name="Mo P."/>
        </authorList>
    </citation>
    <scope>NUCLEOTIDE SEQUENCE</scope>
    <source>
        <strain evidence="11">HUAS 11-8</strain>
    </source>
</reference>
<dbReference type="EMBL" id="CP113836">
    <property type="protein sequence ID" value="WAL63588.1"/>
    <property type="molecule type" value="Genomic_DNA"/>
</dbReference>
<comment type="similarity">
    <text evidence="1">Belongs to the peptidase S1 family.</text>
</comment>
<evidence type="ECO:0000259" key="10">
    <source>
        <dbReference type="Pfam" id="PF02983"/>
    </source>
</evidence>
<dbReference type="Gene3D" id="2.40.10.10">
    <property type="entry name" value="Trypsin-like serine proteases"/>
    <property type="match status" value="2"/>
</dbReference>
<evidence type="ECO:0000256" key="7">
    <source>
        <dbReference type="ARBA" id="ARBA00023157"/>
    </source>
</evidence>
<dbReference type="InterPro" id="IPR035070">
    <property type="entry name" value="Streptogrisin_prodomain"/>
</dbReference>
<proteinExistence type="inferred from homology"/>
<evidence type="ECO:0000256" key="9">
    <source>
        <dbReference type="SAM" id="SignalP"/>
    </source>
</evidence>
<evidence type="ECO:0000256" key="2">
    <source>
        <dbReference type="ARBA" id="ARBA00022670"/>
    </source>
</evidence>
<dbReference type="PRINTS" id="PR00861">
    <property type="entry name" value="ALYTICPTASE"/>
</dbReference>
<sequence length="379" mass="37705">MKRTKLARATGVAGLVAGAVMAVCLAPAATAAPLATQPVLTAMQRDFGLTAAQVQDRLRHEAEATAVEPAARAAAGAAFGGSWYDAATGRLAVAVTDAAKTAAVREAGAEAVTVARTEAALDAAKAAIDAFAGRSAPKEVTGWYVDERANTVVVTVRQGAAANPAVQRFLDQARAAGPVRVDTTTAAPRLLSGDVIGGDAYYINDAARCSVGFSVEGGFVSAGHCGSAGDSVTGPDGSSMGTFAASSFPGNDYSYVQTDSSWTPTSTVDGYGNGDVTVTGSTAAAVGASVCRSGSTSGWHCGTIQAKNQTVNYSEGTVSGLTQTNACAEPGDSGGSWVSGSQAQGVTSGGSGDCTSGGTTFFQPVNEILSAYGLTLVTG</sequence>
<feature type="chain" id="PRO_5047509346" evidence="9">
    <location>
        <begin position="32"/>
        <end position="379"/>
    </location>
</feature>
<feature type="domain" description="Peptidase S1A alpha-lytic prodomain" evidence="10">
    <location>
        <begin position="116"/>
        <end position="170"/>
    </location>
</feature>
<keyword evidence="2" id="KW-0645">Protease</keyword>
<dbReference type="PIRSF" id="PIRSF001134">
    <property type="entry name" value="Streptogrisin"/>
    <property type="match status" value="1"/>
</dbReference>
<keyword evidence="6" id="KW-0865">Zymogen</keyword>
<evidence type="ECO:0000313" key="12">
    <source>
        <dbReference type="Proteomes" id="UP001163203"/>
    </source>
</evidence>
<dbReference type="Pfam" id="PF02983">
    <property type="entry name" value="Pro_Al_protease"/>
    <property type="match status" value="1"/>
</dbReference>
<name>A0ABY7AVS0_9PSEU</name>
<dbReference type="SUPFAM" id="SSF50494">
    <property type="entry name" value="Trypsin-like serine proteases"/>
    <property type="match status" value="1"/>
</dbReference>
<protein>
    <submittedName>
        <fullName evidence="11">S1 family peptidase</fullName>
    </submittedName>
</protein>
<keyword evidence="5" id="KW-0720">Serine protease</keyword>
<keyword evidence="12" id="KW-1185">Reference proteome</keyword>
<dbReference type="CDD" id="cd21112">
    <property type="entry name" value="alphaLP-like"/>
    <property type="match status" value="1"/>
</dbReference>
<evidence type="ECO:0000256" key="3">
    <source>
        <dbReference type="ARBA" id="ARBA00022729"/>
    </source>
</evidence>
<evidence type="ECO:0000256" key="1">
    <source>
        <dbReference type="ARBA" id="ARBA00007664"/>
    </source>
</evidence>
<dbReference type="InterPro" id="IPR043504">
    <property type="entry name" value="Peptidase_S1_PA_chymotrypsin"/>
</dbReference>
<dbReference type="InterPro" id="IPR004236">
    <property type="entry name" value="Pept_S1_alpha_lytic"/>
</dbReference>
<dbReference type="Gene3D" id="3.30.300.50">
    <property type="match status" value="2"/>
</dbReference>
<evidence type="ECO:0000256" key="8">
    <source>
        <dbReference type="SAM" id="MobiDB-lite"/>
    </source>
</evidence>
<evidence type="ECO:0000256" key="4">
    <source>
        <dbReference type="ARBA" id="ARBA00022801"/>
    </source>
</evidence>
<keyword evidence="7" id="KW-1015">Disulfide bond</keyword>
<keyword evidence="4" id="KW-0378">Hydrolase</keyword>
<accession>A0ABY7AVS0</accession>
<dbReference type="InterPro" id="IPR001316">
    <property type="entry name" value="Pept_S1A_streptogrisin"/>
</dbReference>
<evidence type="ECO:0000256" key="5">
    <source>
        <dbReference type="ARBA" id="ARBA00022825"/>
    </source>
</evidence>